<organism evidence="2 3">
    <name type="scientific">Candidatus Nomurabacteria bacterium GW2011_GWE1_35_16</name>
    <dbReference type="NCBI Taxonomy" id="1618761"/>
    <lineage>
        <taxon>Bacteria</taxon>
        <taxon>Candidatus Nomuraibacteriota</taxon>
    </lineage>
</organism>
<proteinExistence type="predicted"/>
<dbReference type="InterPro" id="IPR045584">
    <property type="entry name" value="Pilin-like"/>
</dbReference>
<dbReference type="InterPro" id="IPR012902">
    <property type="entry name" value="N_methyl_site"/>
</dbReference>
<evidence type="ECO:0000313" key="2">
    <source>
        <dbReference type="EMBL" id="KKP66813.1"/>
    </source>
</evidence>
<evidence type="ECO:0000256" key="1">
    <source>
        <dbReference type="SAM" id="Phobius"/>
    </source>
</evidence>
<sequence length="243" mass="26723">MYRNIKKIINNCKISTEKGSRFIKLYSTCLKRSPEYSKGLTLVELMVVISIFLIITGVVIFNYGNFSSTVSLQNLTDDIALSIRKAQGFAIGARAAKDTTGNLDFNYSYGIHFSVNTGGADLEGSNRSFVLFSSPNKEYNPTGTVCDGSNECVELFNILSIDEIKEIKAYDASGNLIPNSETSSVDIVFTRPNPKADFCYKRLVSSSCETASYVEVKISNGRAGDEYKEKVISVQNTGQISIQ</sequence>
<keyword evidence="1" id="KW-0472">Membrane</keyword>
<dbReference type="EMBL" id="LBPY01000002">
    <property type="protein sequence ID" value="KKP66813.1"/>
    <property type="molecule type" value="Genomic_DNA"/>
</dbReference>
<keyword evidence="1" id="KW-0812">Transmembrane</keyword>
<dbReference type="NCBIfam" id="TIGR02532">
    <property type="entry name" value="IV_pilin_GFxxxE"/>
    <property type="match status" value="1"/>
</dbReference>
<reference evidence="2 3" key="1">
    <citation type="journal article" date="2015" name="Nature">
        <title>rRNA introns, odd ribosomes, and small enigmatic genomes across a large radiation of phyla.</title>
        <authorList>
            <person name="Brown C.T."/>
            <person name="Hug L.A."/>
            <person name="Thomas B.C."/>
            <person name="Sharon I."/>
            <person name="Castelle C.J."/>
            <person name="Singh A."/>
            <person name="Wilkins M.J."/>
            <person name="Williams K.H."/>
            <person name="Banfield J.F."/>
        </authorList>
    </citation>
    <scope>NUCLEOTIDE SEQUENCE [LARGE SCALE GENOMIC DNA]</scope>
</reference>
<keyword evidence="1" id="KW-1133">Transmembrane helix</keyword>
<gene>
    <name evidence="2" type="ORF">UR64_C0002G0029</name>
</gene>
<name>A0A0G0BBE9_9BACT</name>
<comment type="caution">
    <text evidence="2">The sequence shown here is derived from an EMBL/GenBank/DDBJ whole genome shotgun (WGS) entry which is preliminary data.</text>
</comment>
<dbReference type="Proteomes" id="UP000034952">
    <property type="component" value="Unassembled WGS sequence"/>
</dbReference>
<dbReference type="SUPFAM" id="SSF54523">
    <property type="entry name" value="Pili subunits"/>
    <property type="match status" value="1"/>
</dbReference>
<dbReference type="PROSITE" id="PS00409">
    <property type="entry name" value="PROKAR_NTER_METHYL"/>
    <property type="match status" value="1"/>
</dbReference>
<evidence type="ECO:0000313" key="3">
    <source>
        <dbReference type="Proteomes" id="UP000034952"/>
    </source>
</evidence>
<dbReference type="Pfam" id="PF07963">
    <property type="entry name" value="N_methyl"/>
    <property type="match status" value="1"/>
</dbReference>
<protein>
    <submittedName>
        <fullName evidence="2">Uncharacterized protein</fullName>
    </submittedName>
</protein>
<dbReference type="AlphaFoldDB" id="A0A0G0BBE9"/>
<feature type="transmembrane region" description="Helical" evidence="1">
    <location>
        <begin position="40"/>
        <end position="64"/>
    </location>
</feature>
<accession>A0A0G0BBE9</accession>